<evidence type="ECO:0000256" key="1">
    <source>
        <dbReference type="SAM" id="MobiDB-lite"/>
    </source>
</evidence>
<dbReference type="AlphaFoldDB" id="A0A090U610"/>
<comment type="caution">
    <text evidence="2">The sequence shown here is derived from an EMBL/GenBank/DDBJ whole genome shotgun (WGS) entry which is preliminary data.</text>
</comment>
<feature type="compositionally biased region" description="Low complexity" evidence="1">
    <location>
        <begin position="186"/>
        <end position="198"/>
    </location>
</feature>
<dbReference type="Proteomes" id="UP000029224">
    <property type="component" value="Unassembled WGS sequence"/>
</dbReference>
<feature type="region of interest" description="Disordered" evidence="1">
    <location>
        <begin position="170"/>
        <end position="198"/>
    </location>
</feature>
<sequence length="315" mass="34115">MKRLLKRFFMRDDANEAKPVTLADEQPFNPVEGVRVSAQGEQTRMTDSVERTPYNTTVMLDYAPGRRETVSAALAAKFTDLKLVADRATSRIIEPTIRQLFDQAQEVQELAAHIRGVEGHAYLVDGLPGENEEEAQARFFDSFGGYTIAQLREAVDALLLDEVKAQGRTPKAAQPGAYSGAQVEGKAANPAAPTKSAAKGRNEFMKQGEINTIAGAMAEYLQEKVPGQYTEQDLQPYAIGTVNACRRVIKTAISNTSAPGYIKENVVETVAAHFEAAGTPLKRSLLAGFATHYNETAQKLSKLGNGFAALGVGLH</sequence>
<organism evidence="2 3">
    <name type="scientific">Vibrio maritimus</name>
    <dbReference type="NCBI Taxonomy" id="990268"/>
    <lineage>
        <taxon>Bacteria</taxon>
        <taxon>Pseudomonadati</taxon>
        <taxon>Pseudomonadota</taxon>
        <taxon>Gammaproteobacteria</taxon>
        <taxon>Vibrionales</taxon>
        <taxon>Vibrionaceae</taxon>
        <taxon>Vibrio</taxon>
    </lineage>
</organism>
<reference evidence="2 3" key="2">
    <citation type="submission" date="2014-09" db="EMBL/GenBank/DDBJ databases">
        <authorList>
            <consortium name="NBRP consortium"/>
            <person name="Sawabe T."/>
            <person name="Meirelles P."/>
            <person name="Nakanishi M."/>
            <person name="Sayaka M."/>
            <person name="Hattori M."/>
            <person name="Ohkuma M."/>
        </authorList>
    </citation>
    <scope>NUCLEOTIDE SEQUENCE [LARGE SCALE GENOMIC DNA]</scope>
    <source>
        <strain evidence="2 3">JCM 19240</strain>
    </source>
</reference>
<name>A0A090U610_9VIBR</name>
<gene>
    <name evidence="2" type="ORF">JCM19240_3983</name>
</gene>
<proteinExistence type="predicted"/>
<keyword evidence="3" id="KW-1185">Reference proteome</keyword>
<protein>
    <submittedName>
        <fullName evidence="2">Uncharacterized protein</fullName>
    </submittedName>
</protein>
<dbReference type="EMBL" id="BBMT01000033">
    <property type="protein sequence ID" value="GAL38272.1"/>
    <property type="molecule type" value="Genomic_DNA"/>
</dbReference>
<evidence type="ECO:0000313" key="3">
    <source>
        <dbReference type="Proteomes" id="UP000029224"/>
    </source>
</evidence>
<evidence type="ECO:0000313" key="2">
    <source>
        <dbReference type="EMBL" id="GAL38272.1"/>
    </source>
</evidence>
<accession>A0A090U610</accession>
<reference evidence="2 3" key="1">
    <citation type="submission" date="2014-09" db="EMBL/GenBank/DDBJ databases">
        <title>Vibrio maritimus JCM 19240. (C210) whole genome shotgun sequence.</title>
        <authorList>
            <person name="Sawabe T."/>
            <person name="Meirelles P."/>
            <person name="Nakanishi M."/>
            <person name="Sayaka M."/>
            <person name="Hattori M."/>
            <person name="Ohkuma M."/>
        </authorList>
    </citation>
    <scope>NUCLEOTIDE SEQUENCE [LARGE SCALE GENOMIC DNA]</scope>
    <source>
        <strain evidence="2 3">JCM 19240</strain>
    </source>
</reference>